<sequence length="718" mass="77612">MASDLSQLQNRTTRQARVSSGRDRMFSRQNTDAPTRRFMQDMRNASRGEGGASELLRALGMVRNAAADFQQYQEAKADQEAEADEAEGMEAFAAGVVDPTKLAESKAYRAGVEWQRGEADWATRRSTMADGMGQLIQNQTDPDPIKRRAEVVTFLEQQNHDFAVGEDGQLRKFGSAAANRHFAEQMAGVRSAMLPQADVMIRKRMGEQSLEDMGTTVMGLAKAGDFLDPETAFARVLPYVDRRDAMETYIQAVEAAAGELQQTDPARGLQLIDKLLGWDRTRQNASVAQPTAAPTAGLLTPFQGFLAGKRTGKMGDARSGGSAHNGEDFPVPIGTPIVAPLGGEVVSSMRNARGGNQVRVRLDNRAIVGFAHLSSREVQVGQRVDAGAQLGLSGNTGKSTGPHVHMTMEVDGKKVSPSSYFSEQPAGAPALPTSEAFSSAFGAAGEGEAAGGKVSTITPLEGPLALSPGQVLHLQEFRRTYSQRAGAEAERQRSEQQAGNLSSLIARLTGAEGNYPTKAEVQAKVRAGAVSPQQGMQLLNIIDGDTRQARSDARQAAAWAREDRREGKEAYLRSRVGSLLGPVYAGRATITETVGKLTAAVSREADPELRQALMQSVHGELSQLQTLRQKGPEYQGAGDDLDGWEDTYAGQLGKVRLPRGMDTQSARALIRSKMDEVRTDLGRGNVSPEKVRGYMESAERRLDMWFSHTFPPRPVAKR</sequence>
<dbReference type="SUPFAM" id="SSF51261">
    <property type="entry name" value="Duplicated hybrid motif"/>
    <property type="match status" value="1"/>
</dbReference>
<dbReference type="PANTHER" id="PTHR21666:SF270">
    <property type="entry name" value="MUREIN HYDROLASE ACTIVATOR ENVC"/>
    <property type="match status" value="1"/>
</dbReference>
<dbReference type="CDD" id="cd12797">
    <property type="entry name" value="M23_peptidase"/>
    <property type="match status" value="1"/>
</dbReference>
<gene>
    <name evidence="4" type="ORF">SAMN06296065_101356</name>
</gene>
<accession>A0ABY1Q0F2</accession>
<evidence type="ECO:0000313" key="5">
    <source>
        <dbReference type="Proteomes" id="UP001157910"/>
    </source>
</evidence>
<evidence type="ECO:0000259" key="3">
    <source>
        <dbReference type="Pfam" id="PF01551"/>
    </source>
</evidence>
<proteinExistence type="predicted"/>
<feature type="compositionally biased region" description="Polar residues" evidence="2">
    <location>
        <begin position="1"/>
        <end position="18"/>
    </location>
</feature>
<organism evidence="4 5">
    <name type="scientific">Novosphingobium panipatense</name>
    <dbReference type="NCBI Taxonomy" id="428991"/>
    <lineage>
        <taxon>Bacteria</taxon>
        <taxon>Pseudomonadati</taxon>
        <taxon>Pseudomonadota</taxon>
        <taxon>Alphaproteobacteria</taxon>
        <taxon>Sphingomonadales</taxon>
        <taxon>Sphingomonadaceae</taxon>
        <taxon>Novosphingobium</taxon>
    </lineage>
</organism>
<feature type="domain" description="M23ase beta-sheet core" evidence="3">
    <location>
        <begin position="323"/>
        <end position="417"/>
    </location>
</feature>
<dbReference type="Proteomes" id="UP001157910">
    <property type="component" value="Unassembled WGS sequence"/>
</dbReference>
<evidence type="ECO:0000256" key="1">
    <source>
        <dbReference type="SAM" id="Coils"/>
    </source>
</evidence>
<reference evidence="4 5" key="1">
    <citation type="submission" date="2017-05" db="EMBL/GenBank/DDBJ databases">
        <authorList>
            <person name="Varghese N."/>
            <person name="Submissions S."/>
        </authorList>
    </citation>
    <scope>NUCLEOTIDE SEQUENCE [LARGE SCALE GENOMIC DNA]</scope>
    <source>
        <strain evidence="4 5">SM16</strain>
    </source>
</reference>
<comment type="caution">
    <text evidence="4">The sequence shown here is derived from an EMBL/GenBank/DDBJ whole genome shotgun (WGS) entry which is preliminary data.</text>
</comment>
<evidence type="ECO:0000256" key="2">
    <source>
        <dbReference type="SAM" id="MobiDB-lite"/>
    </source>
</evidence>
<dbReference type="EMBL" id="FXUI01000001">
    <property type="protein sequence ID" value="SMP53013.1"/>
    <property type="molecule type" value="Genomic_DNA"/>
</dbReference>
<dbReference type="Pfam" id="PF01551">
    <property type="entry name" value="Peptidase_M23"/>
    <property type="match status" value="1"/>
</dbReference>
<keyword evidence="5" id="KW-1185">Reference proteome</keyword>
<feature type="coiled-coil region" evidence="1">
    <location>
        <begin position="62"/>
        <end position="89"/>
    </location>
</feature>
<dbReference type="InterPro" id="IPR016047">
    <property type="entry name" value="M23ase_b-sheet_dom"/>
</dbReference>
<feature type="region of interest" description="Disordered" evidence="2">
    <location>
        <begin position="1"/>
        <end position="38"/>
    </location>
</feature>
<evidence type="ECO:0000313" key="4">
    <source>
        <dbReference type="EMBL" id="SMP53013.1"/>
    </source>
</evidence>
<name>A0ABY1Q0F2_9SPHN</name>
<dbReference type="InterPro" id="IPR050570">
    <property type="entry name" value="Cell_wall_metabolism_enzyme"/>
</dbReference>
<dbReference type="PANTHER" id="PTHR21666">
    <property type="entry name" value="PEPTIDASE-RELATED"/>
    <property type="match status" value="1"/>
</dbReference>
<dbReference type="Gene3D" id="2.70.70.10">
    <property type="entry name" value="Glucose Permease (Domain IIA)"/>
    <property type="match status" value="1"/>
</dbReference>
<keyword evidence="1" id="KW-0175">Coiled coil</keyword>
<protein>
    <submittedName>
        <fullName evidence="4">Peptidase family M23</fullName>
    </submittedName>
</protein>
<dbReference type="InterPro" id="IPR011055">
    <property type="entry name" value="Dup_hybrid_motif"/>
</dbReference>